<dbReference type="InterPro" id="IPR011990">
    <property type="entry name" value="TPR-like_helical_dom_sf"/>
</dbReference>
<proteinExistence type="predicted"/>
<evidence type="ECO:0000313" key="2">
    <source>
        <dbReference type="EMBL" id="KJA18152.1"/>
    </source>
</evidence>
<sequence length="340" mass="37486">MEKSASKSEEPSSNVTATSPRLTVSGSPGSTNQLDMYLKLGMYKQAEEVMDEALKAVKWVPWFLLSDSREKGQIVLSRILSARGKFAEATKAIEKSCQKSAATADVALWRSALGCRANIALSTGDKVVARIYYQQAYDSRELPLKNPKSDVEQRVTVNCTINALTGLSEVLRYESPAESAQLLQKAMDLENTLSGPAHFACLSLQSVRAADDQDFEGARQIMLKTGSTGTTESRLLYISARTELLAGNYAESRLLFLEAIALSDDGVRLKARCLRALGEIALLQKDQLRANQYFAKTMSACNSMGLIHPRFLYSLSFAAKFDDAAFPGWKSFYESHYPEK</sequence>
<dbReference type="OrthoDB" id="1534087at2759"/>
<feature type="compositionally biased region" description="Basic and acidic residues" evidence="1">
    <location>
        <begin position="1"/>
        <end position="10"/>
    </location>
</feature>
<name>A0A0D2KU78_HYPSF</name>
<evidence type="ECO:0000256" key="1">
    <source>
        <dbReference type="SAM" id="MobiDB-lite"/>
    </source>
</evidence>
<keyword evidence="3" id="KW-1185">Reference proteome</keyword>
<dbReference type="STRING" id="945553.A0A0D2KU78"/>
<dbReference type="SUPFAM" id="SSF81901">
    <property type="entry name" value="HCP-like"/>
    <property type="match status" value="1"/>
</dbReference>
<feature type="region of interest" description="Disordered" evidence="1">
    <location>
        <begin position="1"/>
        <end position="28"/>
    </location>
</feature>
<evidence type="ECO:0000313" key="3">
    <source>
        <dbReference type="Proteomes" id="UP000054270"/>
    </source>
</evidence>
<organism evidence="2 3">
    <name type="scientific">Hypholoma sublateritium (strain FD-334 SS-4)</name>
    <dbReference type="NCBI Taxonomy" id="945553"/>
    <lineage>
        <taxon>Eukaryota</taxon>
        <taxon>Fungi</taxon>
        <taxon>Dikarya</taxon>
        <taxon>Basidiomycota</taxon>
        <taxon>Agaricomycotina</taxon>
        <taxon>Agaricomycetes</taxon>
        <taxon>Agaricomycetidae</taxon>
        <taxon>Agaricales</taxon>
        <taxon>Agaricineae</taxon>
        <taxon>Strophariaceae</taxon>
        <taxon>Hypholoma</taxon>
    </lineage>
</organism>
<dbReference type="AlphaFoldDB" id="A0A0D2KU78"/>
<evidence type="ECO:0008006" key="4">
    <source>
        <dbReference type="Google" id="ProtNLM"/>
    </source>
</evidence>
<dbReference type="Gene3D" id="1.25.40.10">
    <property type="entry name" value="Tetratricopeptide repeat domain"/>
    <property type="match status" value="1"/>
</dbReference>
<dbReference type="EMBL" id="KN817593">
    <property type="protein sequence ID" value="KJA18152.1"/>
    <property type="molecule type" value="Genomic_DNA"/>
</dbReference>
<protein>
    <recommendedName>
        <fullName evidence="4">Tetratricopeptide repeat protein</fullName>
    </recommendedName>
</protein>
<gene>
    <name evidence="2" type="ORF">HYPSUDRAFT_70176</name>
</gene>
<accession>A0A0D2KU78</accession>
<feature type="compositionally biased region" description="Polar residues" evidence="1">
    <location>
        <begin position="14"/>
        <end position="28"/>
    </location>
</feature>
<reference evidence="3" key="1">
    <citation type="submission" date="2014-04" db="EMBL/GenBank/DDBJ databases">
        <title>Evolutionary Origins and Diversification of the Mycorrhizal Mutualists.</title>
        <authorList>
            <consortium name="DOE Joint Genome Institute"/>
            <consortium name="Mycorrhizal Genomics Consortium"/>
            <person name="Kohler A."/>
            <person name="Kuo A."/>
            <person name="Nagy L.G."/>
            <person name="Floudas D."/>
            <person name="Copeland A."/>
            <person name="Barry K.W."/>
            <person name="Cichocki N."/>
            <person name="Veneault-Fourrey C."/>
            <person name="LaButti K."/>
            <person name="Lindquist E.A."/>
            <person name="Lipzen A."/>
            <person name="Lundell T."/>
            <person name="Morin E."/>
            <person name="Murat C."/>
            <person name="Riley R."/>
            <person name="Ohm R."/>
            <person name="Sun H."/>
            <person name="Tunlid A."/>
            <person name="Henrissat B."/>
            <person name="Grigoriev I.V."/>
            <person name="Hibbett D.S."/>
            <person name="Martin F."/>
        </authorList>
    </citation>
    <scope>NUCLEOTIDE SEQUENCE [LARGE SCALE GENOMIC DNA]</scope>
    <source>
        <strain evidence="3">FD-334 SS-4</strain>
    </source>
</reference>
<dbReference type="Proteomes" id="UP000054270">
    <property type="component" value="Unassembled WGS sequence"/>
</dbReference>